<evidence type="ECO:0000256" key="1">
    <source>
        <dbReference type="SAM" id="Phobius"/>
    </source>
</evidence>
<keyword evidence="1" id="KW-0472">Membrane</keyword>
<sequence>MKQSRRTGNGILHFLLAATTVALLACIAVVALVSLGAWPTSRVAEWALLAAITVLTVAVVTELEHLRVRRQGRDQLVDPLEVSTLSFPPGSLGRPSRLPAVRNGR</sequence>
<gene>
    <name evidence="2" type="ORF">HHL11_11675</name>
</gene>
<dbReference type="Proteomes" id="UP000541185">
    <property type="component" value="Unassembled WGS sequence"/>
</dbReference>
<evidence type="ECO:0000313" key="2">
    <source>
        <dbReference type="EMBL" id="NML44415.1"/>
    </source>
</evidence>
<keyword evidence="1" id="KW-1133">Transmembrane helix</keyword>
<keyword evidence="3" id="KW-1185">Reference proteome</keyword>
<feature type="transmembrane region" description="Helical" evidence="1">
    <location>
        <begin position="43"/>
        <end position="63"/>
    </location>
</feature>
<accession>A0A848H0U3</accession>
<comment type="caution">
    <text evidence="2">The sequence shown here is derived from an EMBL/GenBank/DDBJ whole genome shotgun (WGS) entry which is preliminary data.</text>
</comment>
<feature type="transmembrane region" description="Helical" evidence="1">
    <location>
        <begin position="12"/>
        <end position="37"/>
    </location>
</feature>
<proteinExistence type="predicted"/>
<keyword evidence="1" id="KW-0812">Transmembrane</keyword>
<evidence type="ECO:0000313" key="3">
    <source>
        <dbReference type="Proteomes" id="UP000541185"/>
    </source>
</evidence>
<name>A0A848H0U3_9BURK</name>
<dbReference type="PROSITE" id="PS51257">
    <property type="entry name" value="PROKAR_LIPOPROTEIN"/>
    <property type="match status" value="1"/>
</dbReference>
<dbReference type="AlphaFoldDB" id="A0A848H0U3"/>
<protein>
    <submittedName>
        <fullName evidence="2">Uncharacterized protein</fullName>
    </submittedName>
</protein>
<reference evidence="2 3" key="1">
    <citation type="submission" date="2020-04" db="EMBL/GenBank/DDBJ databases">
        <title>Ramlibacter sp. G-1-2-2 isolated from soil.</title>
        <authorList>
            <person name="Dahal R.H."/>
        </authorList>
    </citation>
    <scope>NUCLEOTIDE SEQUENCE [LARGE SCALE GENOMIC DNA]</scope>
    <source>
        <strain evidence="2 3">G-1-2-2</strain>
    </source>
</reference>
<dbReference type="RefSeq" id="WP_169418544.1">
    <property type="nucleotide sequence ID" value="NZ_JABBFX010000001.1"/>
</dbReference>
<dbReference type="EMBL" id="JABBFX010000001">
    <property type="protein sequence ID" value="NML44415.1"/>
    <property type="molecule type" value="Genomic_DNA"/>
</dbReference>
<organism evidence="2 3">
    <name type="scientific">Ramlibacter agri</name>
    <dbReference type="NCBI Taxonomy" id="2728837"/>
    <lineage>
        <taxon>Bacteria</taxon>
        <taxon>Pseudomonadati</taxon>
        <taxon>Pseudomonadota</taxon>
        <taxon>Betaproteobacteria</taxon>
        <taxon>Burkholderiales</taxon>
        <taxon>Comamonadaceae</taxon>
        <taxon>Ramlibacter</taxon>
    </lineage>
</organism>